<protein>
    <submittedName>
        <fullName evidence="3">ABC transporter permease</fullName>
    </submittedName>
</protein>
<feature type="region of interest" description="Disordered" evidence="1">
    <location>
        <begin position="1"/>
        <end position="22"/>
    </location>
</feature>
<organism evidence="3 4">
    <name type="scientific">Nocardioides cremeus</name>
    <dbReference type="NCBI Taxonomy" id="3058044"/>
    <lineage>
        <taxon>Bacteria</taxon>
        <taxon>Bacillati</taxon>
        <taxon>Actinomycetota</taxon>
        <taxon>Actinomycetes</taxon>
        <taxon>Propionibacteriales</taxon>
        <taxon>Nocardioidaceae</taxon>
        <taxon>Nocardioides</taxon>
    </lineage>
</organism>
<feature type="transmembrane region" description="Helical" evidence="2">
    <location>
        <begin position="195"/>
        <end position="219"/>
    </location>
</feature>
<name>A0ABT8TLM4_9ACTN</name>
<reference evidence="3" key="1">
    <citation type="submission" date="2023-06" db="EMBL/GenBank/DDBJ databases">
        <title>Genome sequence of Nocardioides sp. SOB44.</title>
        <authorList>
            <person name="Zhang G."/>
        </authorList>
    </citation>
    <scope>NUCLEOTIDE SEQUENCE</scope>
    <source>
        <strain evidence="3">SOB44</strain>
    </source>
</reference>
<accession>A0ABT8TLM4</accession>
<gene>
    <name evidence="3" type="ORF">QWJ41_04000</name>
</gene>
<evidence type="ECO:0000313" key="3">
    <source>
        <dbReference type="EMBL" id="MDO3394868.1"/>
    </source>
</evidence>
<keyword evidence="4" id="KW-1185">Reference proteome</keyword>
<dbReference type="EMBL" id="JAULSC010000002">
    <property type="protein sequence ID" value="MDO3394868.1"/>
    <property type="molecule type" value="Genomic_DNA"/>
</dbReference>
<feature type="transmembrane region" description="Helical" evidence="2">
    <location>
        <begin position="78"/>
        <end position="99"/>
    </location>
</feature>
<evidence type="ECO:0000313" key="4">
    <source>
        <dbReference type="Proteomes" id="UP001168363"/>
    </source>
</evidence>
<keyword evidence="2" id="KW-0812">Transmembrane</keyword>
<comment type="caution">
    <text evidence="3">The sequence shown here is derived from an EMBL/GenBank/DDBJ whole genome shotgun (WGS) entry which is preliminary data.</text>
</comment>
<dbReference type="Proteomes" id="UP001168363">
    <property type="component" value="Unassembled WGS sequence"/>
</dbReference>
<dbReference type="RefSeq" id="WP_302705869.1">
    <property type="nucleotide sequence ID" value="NZ_JAULSC010000002.1"/>
</dbReference>
<evidence type="ECO:0000256" key="2">
    <source>
        <dbReference type="SAM" id="Phobius"/>
    </source>
</evidence>
<feature type="transmembrane region" description="Helical" evidence="2">
    <location>
        <begin position="47"/>
        <end position="72"/>
    </location>
</feature>
<keyword evidence="2" id="KW-1133">Transmembrane helix</keyword>
<feature type="transmembrane region" description="Helical" evidence="2">
    <location>
        <begin position="245"/>
        <end position="268"/>
    </location>
</feature>
<evidence type="ECO:0000256" key="1">
    <source>
        <dbReference type="SAM" id="MobiDB-lite"/>
    </source>
</evidence>
<sequence length="273" mass="28856">MSTTTLTTAHREAVRPAYDARPAPTPTPFHRLLGVELRKMFDTRSGAWLMASIVLTALVATVAVVALAPAQVLTYDTFVAAVGLPMVTILPIVALLSVTSEWSQRTGLTTFTLVPHRGRVVAAKAVCALGIGVIAVVLAAAIGAVGNVVGVSLAGVDLAWDLGAARLAAITLATVLNMFIGFMLGLLLRSSAAALVGYFVYQFVLTGLTALLAAAQPWFADLQPWVDFNFSQGQLFEVVPSAEQWAQLGVSGFFWLVLPLAVGLRLVLRSEVK</sequence>
<feature type="transmembrane region" description="Helical" evidence="2">
    <location>
        <begin position="120"/>
        <end position="145"/>
    </location>
</feature>
<feature type="transmembrane region" description="Helical" evidence="2">
    <location>
        <begin position="165"/>
        <end position="188"/>
    </location>
</feature>
<proteinExistence type="predicted"/>
<keyword evidence="2" id="KW-0472">Membrane</keyword>